<protein>
    <submittedName>
        <fullName evidence="1">Uncharacterized protein</fullName>
    </submittedName>
</protein>
<dbReference type="EMBL" id="HACA01030308">
    <property type="protein sequence ID" value="CDW47669.1"/>
    <property type="molecule type" value="Transcribed_RNA"/>
</dbReference>
<accession>A0A0K2VAZ0</accession>
<proteinExistence type="predicted"/>
<organism evidence="1">
    <name type="scientific">Lepeophtheirus salmonis</name>
    <name type="common">Salmon louse</name>
    <name type="synonym">Caligus salmonis</name>
    <dbReference type="NCBI Taxonomy" id="72036"/>
    <lineage>
        <taxon>Eukaryota</taxon>
        <taxon>Metazoa</taxon>
        <taxon>Ecdysozoa</taxon>
        <taxon>Arthropoda</taxon>
        <taxon>Crustacea</taxon>
        <taxon>Multicrustacea</taxon>
        <taxon>Hexanauplia</taxon>
        <taxon>Copepoda</taxon>
        <taxon>Siphonostomatoida</taxon>
        <taxon>Caligidae</taxon>
        <taxon>Lepeophtheirus</taxon>
    </lineage>
</organism>
<sequence length="21" mass="2520">MNIDVKNCHKRDVYEPNGHFC</sequence>
<name>A0A0K2VAZ0_LEPSM</name>
<dbReference type="AlphaFoldDB" id="A0A0K2VAZ0"/>
<reference evidence="1" key="1">
    <citation type="submission" date="2014-05" db="EMBL/GenBank/DDBJ databases">
        <authorList>
            <person name="Chronopoulou M."/>
        </authorList>
    </citation>
    <scope>NUCLEOTIDE SEQUENCE</scope>
    <source>
        <tissue evidence="1">Whole organism</tissue>
    </source>
</reference>
<evidence type="ECO:0000313" key="1">
    <source>
        <dbReference type="EMBL" id="CDW47669.1"/>
    </source>
</evidence>